<gene>
    <name evidence="3" type="ORF">PAPYR_12819</name>
</gene>
<protein>
    <recommendedName>
        <fullName evidence="2">Cyclic nucleotide-binding domain-containing protein</fullName>
    </recommendedName>
</protein>
<feature type="domain" description="Cyclic nucleotide-binding" evidence="2">
    <location>
        <begin position="681"/>
        <end position="730"/>
    </location>
</feature>
<keyword evidence="4" id="KW-1185">Reference proteome</keyword>
<feature type="region of interest" description="Disordered" evidence="1">
    <location>
        <begin position="1001"/>
        <end position="1029"/>
    </location>
</feature>
<feature type="compositionally biased region" description="Polar residues" evidence="1">
    <location>
        <begin position="1003"/>
        <end position="1012"/>
    </location>
</feature>
<feature type="compositionally biased region" description="Polar residues" evidence="1">
    <location>
        <begin position="402"/>
        <end position="412"/>
    </location>
</feature>
<dbReference type="PROSITE" id="PS50042">
    <property type="entry name" value="CNMP_BINDING_3"/>
    <property type="match status" value="1"/>
</dbReference>
<proteinExistence type="predicted"/>
<reference evidence="3" key="1">
    <citation type="journal article" date="2022" name="bioRxiv">
        <title>Genomics of Preaxostyla Flagellates Illuminates Evolutionary Transitions and the Path Towards Mitochondrial Loss.</title>
        <authorList>
            <person name="Novak L.V.F."/>
            <person name="Treitli S.C."/>
            <person name="Pyrih J."/>
            <person name="Halakuc P."/>
            <person name="Pipaliya S.V."/>
            <person name="Vacek V."/>
            <person name="Brzon O."/>
            <person name="Soukal P."/>
            <person name="Eme L."/>
            <person name="Dacks J.B."/>
            <person name="Karnkowska A."/>
            <person name="Elias M."/>
            <person name="Hampl V."/>
        </authorList>
    </citation>
    <scope>NUCLEOTIDE SEQUENCE</scope>
    <source>
        <strain evidence="3">RCP-MX</strain>
    </source>
</reference>
<evidence type="ECO:0000313" key="3">
    <source>
        <dbReference type="EMBL" id="KAJ4452886.1"/>
    </source>
</evidence>
<evidence type="ECO:0000259" key="2">
    <source>
        <dbReference type="PROSITE" id="PS50042"/>
    </source>
</evidence>
<dbReference type="InterPro" id="IPR018490">
    <property type="entry name" value="cNMP-bd_dom_sf"/>
</dbReference>
<dbReference type="InterPro" id="IPR000595">
    <property type="entry name" value="cNMP-bd_dom"/>
</dbReference>
<dbReference type="Gene3D" id="2.60.120.10">
    <property type="entry name" value="Jelly Rolls"/>
    <property type="match status" value="1"/>
</dbReference>
<evidence type="ECO:0000256" key="1">
    <source>
        <dbReference type="SAM" id="MobiDB-lite"/>
    </source>
</evidence>
<sequence length="1308" mass="142551">METYDQYGSPVTPVSVGALPFPGSGRAPVTGCSGVHGISHTYLTHCWCWDRACTSNLAHLPPPPFPKTPRRPQFRAFICLWHPKPGSWAVGPRPRLTPPGGVPASPPPPFAPGGRFLTLSPLFMTTWIHLATARTFGTRRSDPQSPGNTIGGLFYVVSDCFPKSDTFSSISTCFGFIALTVPCFSEVHLRECSTPASEGCVPPSAAMLQPRGQSLPPLQKGISMYFPSVLHQRESESLPLPPPLFDMPFDPISLTPAGVAQIIYSISFFKQLDPLVLPRFAKIAQGITLPANHRFDITSDHFAGVWFILQGEIHATLDQASPTPARLATSLALPPHTQSSPGMLSSPLLGGSLQGPTGATLPRRLPPLMITPPPLDAPGDFTPTSMSPQESPTTTSTETPSFAEQHQQQQADVTLRAGSCVAVGMPGTSQWSVSQPPPPNQPSRISPDGPDVVLPVIPLSESCTPTRQPCGWSLRDEYAAIWKDHIQARAEERVQFLKRCRPAGQRLRTSSDMKGCSVHASGRLRRERANRAYKAYCVLRHHTTHYAGALKYPTSGAPPKNFGTRSQKIMGSCQISKWSEKDGDLTSRSGDPNISTKVKISNSHQGRNFKVVGKGRRPHPTKVEISNRSGKHGDLTSRSGHPAISPQGGRGRLQARAEERVQFLKRVSLLPDCSCSRQVAVFRTTKGDDLARVASFMHERTFPPKRVIFREGQSGDGIYVLRSGRVSIVRTAVIDRATAAGIWTVYQFVSLCAPIAEDAVTVLFLPRDPFFRCPKDIQAVSPPPDAHPTEMHCRPEVLWATVHRFFEDRIAKDLAPPSTTLEYFETLPAGCAPADGTVPAPRLQTRVPRNPRTQRADMLLFATLVKRGGIYVSFQAEEVLRDTHAATQFLRLQGRAKLARTPEEADRLAQHAFARILIVYAAVVKYFGLRGFSHLDLLLLQLYPERYLPISLFDQLNKLLQGYSLESCVVFLDTLLPPGTPVMIDEAHLLCEEGLLADPSGHAGTTHTTNSPPRKDGVSIASPRPDHPPSLLRPAVSTLLRVLNSLHAFSVLAGTGVRLTKAGCIQRALSKQGDLPVFCNFGGHSTEAEVRQFLLGFVPDPAYWGTEIPKRFIGRHRFAASLVAALLSKACPLTEAADSVAKEACYYLEHMIARLMEPPVGSLSLGVIFEKMMVQYCLLGRPTALDERAAGLVEMCVATVRMVGRGRMQVLVGEPMVFAAYCNYLKACQHDQEPTSRLIGPAKPLLVDSSDPVLLEAILPERLLEKIRALKESLPDADVPLDPFDAPAPTAMATATAILAAPSSESLN</sequence>
<dbReference type="SUPFAM" id="SSF51206">
    <property type="entry name" value="cAMP-binding domain-like"/>
    <property type="match status" value="1"/>
</dbReference>
<evidence type="ECO:0000313" key="4">
    <source>
        <dbReference type="Proteomes" id="UP001141327"/>
    </source>
</evidence>
<feature type="compositionally biased region" description="Low complexity" evidence="1">
    <location>
        <begin position="382"/>
        <end position="401"/>
    </location>
</feature>
<dbReference type="EMBL" id="JAPMOS010000361">
    <property type="protein sequence ID" value="KAJ4452886.1"/>
    <property type="molecule type" value="Genomic_DNA"/>
</dbReference>
<accession>A0ABQ8U3I0</accession>
<dbReference type="InterPro" id="IPR014710">
    <property type="entry name" value="RmlC-like_jellyroll"/>
</dbReference>
<comment type="caution">
    <text evidence="3">The sequence shown here is derived from an EMBL/GenBank/DDBJ whole genome shotgun (WGS) entry which is preliminary data.</text>
</comment>
<dbReference type="CDD" id="cd00038">
    <property type="entry name" value="CAP_ED"/>
    <property type="match status" value="1"/>
</dbReference>
<name>A0ABQ8U3I0_9EUKA</name>
<feature type="region of interest" description="Disordered" evidence="1">
    <location>
        <begin position="332"/>
        <end position="413"/>
    </location>
</feature>
<organism evidence="3 4">
    <name type="scientific">Paratrimastix pyriformis</name>
    <dbReference type="NCBI Taxonomy" id="342808"/>
    <lineage>
        <taxon>Eukaryota</taxon>
        <taxon>Metamonada</taxon>
        <taxon>Preaxostyla</taxon>
        <taxon>Paratrimastigidae</taxon>
        <taxon>Paratrimastix</taxon>
    </lineage>
</organism>
<feature type="compositionally biased region" description="Low complexity" evidence="1">
    <location>
        <begin position="339"/>
        <end position="358"/>
    </location>
</feature>
<feature type="region of interest" description="Disordered" evidence="1">
    <location>
        <begin position="611"/>
        <end position="652"/>
    </location>
</feature>
<feature type="region of interest" description="Disordered" evidence="1">
    <location>
        <begin position="426"/>
        <end position="447"/>
    </location>
</feature>
<dbReference type="Proteomes" id="UP001141327">
    <property type="component" value="Unassembled WGS sequence"/>
</dbReference>